<gene>
    <name evidence="2" type="ORF">EI97DRAFT_450918</name>
</gene>
<protein>
    <submittedName>
        <fullName evidence="2">Uncharacterized protein</fullName>
    </submittedName>
</protein>
<accession>A0A6A6JGR9</accession>
<feature type="region of interest" description="Disordered" evidence="1">
    <location>
        <begin position="297"/>
        <end position="321"/>
    </location>
</feature>
<dbReference type="GeneID" id="54553486"/>
<dbReference type="EMBL" id="ML986496">
    <property type="protein sequence ID" value="KAF2275751.1"/>
    <property type="molecule type" value="Genomic_DNA"/>
</dbReference>
<evidence type="ECO:0000256" key="1">
    <source>
        <dbReference type="SAM" id="MobiDB-lite"/>
    </source>
</evidence>
<evidence type="ECO:0000313" key="3">
    <source>
        <dbReference type="Proteomes" id="UP000800097"/>
    </source>
</evidence>
<feature type="compositionally biased region" description="Polar residues" evidence="1">
    <location>
        <begin position="309"/>
        <end position="319"/>
    </location>
</feature>
<feature type="region of interest" description="Disordered" evidence="1">
    <location>
        <begin position="240"/>
        <end position="269"/>
    </location>
</feature>
<keyword evidence="3" id="KW-1185">Reference proteome</keyword>
<dbReference type="AlphaFoldDB" id="A0A6A6JGR9"/>
<dbReference type="OrthoDB" id="4764735at2759"/>
<dbReference type="RefSeq" id="XP_033653290.1">
    <property type="nucleotide sequence ID" value="XM_033800311.1"/>
</dbReference>
<feature type="compositionally biased region" description="Polar residues" evidence="1">
    <location>
        <begin position="240"/>
        <end position="265"/>
    </location>
</feature>
<name>A0A6A6JGR9_WESOR</name>
<evidence type="ECO:0000313" key="2">
    <source>
        <dbReference type="EMBL" id="KAF2275751.1"/>
    </source>
</evidence>
<sequence length="423" mass="47343">MNGISSSTRSFFSFGPNESYISNSYEGLTYRNLPLPLYQLIISGRVVSAHWAALGPVQESWLLSYTDGEGKNNLAWGEEIPWELEEILGSIKPNPHIYVYLGPKESFIAWGPSFIRWTALPSGLEASLQGWLTPSGWRAGPPRIVTWGRKGAYFALSEYGEVKYRTGSGDSWRTFKETVEEWEAEAGFSWNDLAYITLDSTVPDQFVMMRVDRTWAGSIGDGNEQALEAFVHNFFTSVKSKSKTQPNQKSNDNNRSDGGTNQRSTVPDAATRAHYEKWAAEVSSAFSSALAAAGGKAGPKKLEIRNGNPRASTPQSPNGKRQAKLLTSFPYLPSEVTICELDVCRVSKVDPGGLRACRHDVERFLRASGQYSKEFLRQERIRWHPDRFGRLCSADWRDDGRRLAEEMFKIIDNLIADLDTDQG</sequence>
<proteinExistence type="predicted"/>
<reference evidence="2" key="1">
    <citation type="journal article" date="2020" name="Stud. Mycol.">
        <title>101 Dothideomycetes genomes: a test case for predicting lifestyles and emergence of pathogens.</title>
        <authorList>
            <person name="Haridas S."/>
            <person name="Albert R."/>
            <person name="Binder M."/>
            <person name="Bloem J."/>
            <person name="Labutti K."/>
            <person name="Salamov A."/>
            <person name="Andreopoulos B."/>
            <person name="Baker S."/>
            <person name="Barry K."/>
            <person name="Bills G."/>
            <person name="Bluhm B."/>
            <person name="Cannon C."/>
            <person name="Castanera R."/>
            <person name="Culley D."/>
            <person name="Daum C."/>
            <person name="Ezra D."/>
            <person name="Gonzalez J."/>
            <person name="Henrissat B."/>
            <person name="Kuo A."/>
            <person name="Liang C."/>
            <person name="Lipzen A."/>
            <person name="Lutzoni F."/>
            <person name="Magnuson J."/>
            <person name="Mondo S."/>
            <person name="Nolan M."/>
            <person name="Ohm R."/>
            <person name="Pangilinan J."/>
            <person name="Park H.-J."/>
            <person name="Ramirez L."/>
            <person name="Alfaro M."/>
            <person name="Sun H."/>
            <person name="Tritt A."/>
            <person name="Yoshinaga Y."/>
            <person name="Zwiers L.-H."/>
            <person name="Turgeon B."/>
            <person name="Goodwin S."/>
            <person name="Spatafora J."/>
            <person name="Crous P."/>
            <person name="Grigoriev I."/>
        </authorList>
    </citation>
    <scope>NUCLEOTIDE SEQUENCE</scope>
    <source>
        <strain evidence="2">CBS 379.55</strain>
    </source>
</reference>
<organism evidence="2 3">
    <name type="scientific">Westerdykella ornata</name>
    <dbReference type="NCBI Taxonomy" id="318751"/>
    <lineage>
        <taxon>Eukaryota</taxon>
        <taxon>Fungi</taxon>
        <taxon>Dikarya</taxon>
        <taxon>Ascomycota</taxon>
        <taxon>Pezizomycotina</taxon>
        <taxon>Dothideomycetes</taxon>
        <taxon>Pleosporomycetidae</taxon>
        <taxon>Pleosporales</taxon>
        <taxon>Sporormiaceae</taxon>
        <taxon>Westerdykella</taxon>
    </lineage>
</organism>
<dbReference type="Proteomes" id="UP000800097">
    <property type="component" value="Unassembled WGS sequence"/>
</dbReference>